<organism evidence="1 2">
    <name type="scientific">Vigna mungo</name>
    <name type="common">Black gram</name>
    <name type="synonym">Phaseolus mungo</name>
    <dbReference type="NCBI Taxonomy" id="3915"/>
    <lineage>
        <taxon>Eukaryota</taxon>
        <taxon>Viridiplantae</taxon>
        <taxon>Streptophyta</taxon>
        <taxon>Embryophyta</taxon>
        <taxon>Tracheophyta</taxon>
        <taxon>Spermatophyta</taxon>
        <taxon>Magnoliopsida</taxon>
        <taxon>eudicotyledons</taxon>
        <taxon>Gunneridae</taxon>
        <taxon>Pentapetalae</taxon>
        <taxon>rosids</taxon>
        <taxon>fabids</taxon>
        <taxon>Fabales</taxon>
        <taxon>Fabaceae</taxon>
        <taxon>Papilionoideae</taxon>
        <taxon>50 kb inversion clade</taxon>
        <taxon>NPAAA clade</taxon>
        <taxon>indigoferoid/millettioid clade</taxon>
        <taxon>Phaseoleae</taxon>
        <taxon>Vigna</taxon>
    </lineage>
</organism>
<name>A0AAQ3PAR9_VIGMU</name>
<protein>
    <submittedName>
        <fullName evidence="1">Uncharacterized protein</fullName>
    </submittedName>
</protein>
<dbReference type="EMBL" id="CP144700">
    <property type="protein sequence ID" value="WVZ23915.1"/>
    <property type="molecule type" value="Genomic_DNA"/>
</dbReference>
<evidence type="ECO:0000313" key="2">
    <source>
        <dbReference type="Proteomes" id="UP001374535"/>
    </source>
</evidence>
<keyword evidence="2" id="KW-1185">Reference proteome</keyword>
<proteinExistence type="predicted"/>
<sequence>MVHITWRPSRTILSFRIIKNPILPVATLCFPISESVHSQSLSSSFMPCPLIPMTILKLIHSKTMHLVGKIFTSVFVPISEMVLSVSMFDTPFEPPNIAAPIIASVDSKPMTLPIRPLTTIHITTVEPIDPHSMPQTFPILPSIPAPPCPCLHTIPIILPINPIPFITPTHVIVINPTSPTLSLLEFTLVHIPIAVNLHPTSPTCALHLLRVRPNGPNHRVSRRGGRRRRR</sequence>
<accession>A0AAQ3PAR9</accession>
<evidence type="ECO:0000313" key="1">
    <source>
        <dbReference type="EMBL" id="WVZ23915.1"/>
    </source>
</evidence>
<reference evidence="1 2" key="1">
    <citation type="journal article" date="2023" name="Life. Sci Alliance">
        <title>Evolutionary insights into 3D genome organization and epigenetic landscape of Vigna mungo.</title>
        <authorList>
            <person name="Junaid A."/>
            <person name="Singh B."/>
            <person name="Bhatia S."/>
        </authorList>
    </citation>
    <scope>NUCLEOTIDE SEQUENCE [LARGE SCALE GENOMIC DNA]</scope>
    <source>
        <strain evidence="1">Urdbean</strain>
    </source>
</reference>
<gene>
    <name evidence="1" type="ORF">V8G54_002459</name>
</gene>
<dbReference type="AlphaFoldDB" id="A0AAQ3PAR9"/>
<dbReference type="Proteomes" id="UP001374535">
    <property type="component" value="Chromosome 1"/>
</dbReference>